<gene>
    <name evidence="2" type="ORF">M404DRAFT_918434</name>
</gene>
<dbReference type="STRING" id="870435.A0A0C3IJ44"/>
<dbReference type="HOGENOM" id="CLU_980456_0_0_1"/>
<dbReference type="EMBL" id="KN832035">
    <property type="protein sequence ID" value="KIN97007.1"/>
    <property type="molecule type" value="Genomic_DNA"/>
</dbReference>
<evidence type="ECO:0000256" key="1">
    <source>
        <dbReference type="SAM" id="MobiDB-lite"/>
    </source>
</evidence>
<organism evidence="2 3">
    <name type="scientific">Pisolithus tinctorius Marx 270</name>
    <dbReference type="NCBI Taxonomy" id="870435"/>
    <lineage>
        <taxon>Eukaryota</taxon>
        <taxon>Fungi</taxon>
        <taxon>Dikarya</taxon>
        <taxon>Basidiomycota</taxon>
        <taxon>Agaricomycotina</taxon>
        <taxon>Agaricomycetes</taxon>
        <taxon>Agaricomycetidae</taxon>
        <taxon>Boletales</taxon>
        <taxon>Sclerodermatineae</taxon>
        <taxon>Pisolithaceae</taxon>
        <taxon>Pisolithus</taxon>
    </lineage>
</organism>
<dbReference type="OrthoDB" id="3257409at2759"/>
<accession>A0A0C3IJ44</accession>
<keyword evidence="3" id="KW-1185">Reference proteome</keyword>
<reference evidence="2 3" key="1">
    <citation type="submission" date="2014-04" db="EMBL/GenBank/DDBJ databases">
        <authorList>
            <consortium name="DOE Joint Genome Institute"/>
            <person name="Kuo A."/>
            <person name="Kohler A."/>
            <person name="Costa M.D."/>
            <person name="Nagy L.G."/>
            <person name="Floudas D."/>
            <person name="Copeland A."/>
            <person name="Barry K.W."/>
            <person name="Cichocki N."/>
            <person name="Veneault-Fourrey C."/>
            <person name="LaButti K."/>
            <person name="Lindquist E.A."/>
            <person name="Lipzen A."/>
            <person name="Lundell T."/>
            <person name="Morin E."/>
            <person name="Murat C."/>
            <person name="Sun H."/>
            <person name="Tunlid A."/>
            <person name="Henrissat B."/>
            <person name="Grigoriev I.V."/>
            <person name="Hibbett D.S."/>
            <person name="Martin F."/>
            <person name="Nordberg H.P."/>
            <person name="Cantor M.N."/>
            <person name="Hua S.X."/>
        </authorList>
    </citation>
    <scope>NUCLEOTIDE SEQUENCE [LARGE SCALE GENOMIC DNA]</scope>
    <source>
        <strain evidence="2 3">Marx 270</strain>
    </source>
</reference>
<dbReference type="Proteomes" id="UP000054217">
    <property type="component" value="Unassembled WGS sequence"/>
</dbReference>
<protein>
    <submittedName>
        <fullName evidence="2">Uncharacterized protein</fullName>
    </submittedName>
</protein>
<evidence type="ECO:0000313" key="2">
    <source>
        <dbReference type="EMBL" id="KIN97007.1"/>
    </source>
</evidence>
<sequence>MMPLHPRSQISLSDNGDSIADSSSPDPDISDDNDDRSSSSSSHVEPSVVQDEEFGPWDWVEDRDSDEELWSMEELMDTLECTEKRKVAEEFFEIRNDILSDSDRDNIRAFNLPVRGRIAQTAFKQMRWSFRHKINLDSEYVIFKRVACLAAVTTVKYDCCPDSCILYAGKYRQLLVCPHCHQPRFKPNRKPRRQFMYFPLVPRLQGLFQSPQMIHLMDYRASYKSTPGSISDVFDGTHYRKLVGEYVEVDAICCTRVIEADRRRHQLYCKTIMFRRLNALVMNI</sequence>
<dbReference type="AlphaFoldDB" id="A0A0C3IJ44"/>
<reference evidence="3" key="2">
    <citation type="submission" date="2015-01" db="EMBL/GenBank/DDBJ databases">
        <title>Evolutionary Origins and Diversification of the Mycorrhizal Mutualists.</title>
        <authorList>
            <consortium name="DOE Joint Genome Institute"/>
            <consortium name="Mycorrhizal Genomics Consortium"/>
            <person name="Kohler A."/>
            <person name="Kuo A."/>
            <person name="Nagy L.G."/>
            <person name="Floudas D."/>
            <person name="Copeland A."/>
            <person name="Barry K.W."/>
            <person name="Cichocki N."/>
            <person name="Veneault-Fourrey C."/>
            <person name="LaButti K."/>
            <person name="Lindquist E.A."/>
            <person name="Lipzen A."/>
            <person name="Lundell T."/>
            <person name="Morin E."/>
            <person name="Murat C."/>
            <person name="Riley R."/>
            <person name="Ohm R."/>
            <person name="Sun H."/>
            <person name="Tunlid A."/>
            <person name="Henrissat B."/>
            <person name="Grigoriev I.V."/>
            <person name="Hibbett D.S."/>
            <person name="Martin F."/>
        </authorList>
    </citation>
    <scope>NUCLEOTIDE SEQUENCE [LARGE SCALE GENOMIC DNA]</scope>
    <source>
        <strain evidence="3">Marx 270</strain>
    </source>
</reference>
<name>A0A0C3IJ44_PISTI</name>
<dbReference type="InParanoid" id="A0A0C3IJ44"/>
<evidence type="ECO:0000313" key="3">
    <source>
        <dbReference type="Proteomes" id="UP000054217"/>
    </source>
</evidence>
<proteinExistence type="predicted"/>
<feature type="compositionally biased region" description="Low complexity" evidence="1">
    <location>
        <begin position="17"/>
        <end position="27"/>
    </location>
</feature>
<feature type="region of interest" description="Disordered" evidence="1">
    <location>
        <begin position="1"/>
        <end position="57"/>
    </location>
</feature>